<gene>
    <name evidence="6" type="ORF">KFE25_009408</name>
</gene>
<organism evidence="6 7">
    <name type="scientific">Diacronema lutheri</name>
    <name type="common">Unicellular marine alga</name>
    <name type="synonym">Monochrysis lutheri</name>
    <dbReference type="NCBI Taxonomy" id="2081491"/>
    <lineage>
        <taxon>Eukaryota</taxon>
        <taxon>Haptista</taxon>
        <taxon>Haptophyta</taxon>
        <taxon>Pavlovophyceae</taxon>
        <taxon>Pavlovales</taxon>
        <taxon>Pavlovaceae</taxon>
        <taxon>Diacronema</taxon>
    </lineage>
</organism>
<evidence type="ECO:0000313" key="7">
    <source>
        <dbReference type="Proteomes" id="UP000751190"/>
    </source>
</evidence>
<comment type="subcellular location">
    <subcellularLocation>
        <location evidence="4">Nucleus</location>
    </subcellularLocation>
</comment>
<dbReference type="GO" id="GO:0005634">
    <property type="term" value="C:nucleus"/>
    <property type="evidence" value="ECO:0007669"/>
    <property type="project" value="UniProtKB-SubCell"/>
</dbReference>
<accession>A0A8J5XYS9</accession>
<reference evidence="6" key="1">
    <citation type="submission" date="2021-05" db="EMBL/GenBank/DDBJ databases">
        <title>The genome of the haptophyte Pavlova lutheri (Diacronema luteri, Pavlovales) - a model for lipid biosynthesis in eukaryotic algae.</title>
        <authorList>
            <person name="Hulatt C.J."/>
            <person name="Posewitz M.C."/>
        </authorList>
    </citation>
    <scope>NUCLEOTIDE SEQUENCE</scope>
    <source>
        <strain evidence="6">NIVA-4/92</strain>
    </source>
</reference>
<dbReference type="Gene3D" id="1.10.10.60">
    <property type="entry name" value="Homeodomain-like"/>
    <property type="match status" value="1"/>
</dbReference>
<dbReference type="InterPro" id="IPR009057">
    <property type="entry name" value="Homeodomain-like_sf"/>
</dbReference>
<dbReference type="Proteomes" id="UP000751190">
    <property type="component" value="Unassembled WGS sequence"/>
</dbReference>
<evidence type="ECO:0000256" key="4">
    <source>
        <dbReference type="PROSITE-ProRule" id="PRU00108"/>
    </source>
</evidence>
<dbReference type="PANTHER" id="PTHR11850">
    <property type="entry name" value="HOMEOBOX PROTEIN TRANSCRIPTION FACTORS"/>
    <property type="match status" value="1"/>
</dbReference>
<comment type="caution">
    <text evidence="6">The sequence shown here is derived from an EMBL/GenBank/DDBJ whole genome shotgun (WGS) entry which is preliminary data.</text>
</comment>
<keyword evidence="1 4" id="KW-0238">DNA-binding</keyword>
<dbReference type="SMART" id="SM00389">
    <property type="entry name" value="HOX"/>
    <property type="match status" value="1"/>
</dbReference>
<dbReference type="CDD" id="cd00086">
    <property type="entry name" value="homeodomain"/>
    <property type="match status" value="1"/>
</dbReference>
<feature type="DNA-binding region" description="Homeobox" evidence="4">
    <location>
        <begin position="203"/>
        <end position="265"/>
    </location>
</feature>
<evidence type="ECO:0000256" key="2">
    <source>
        <dbReference type="ARBA" id="ARBA00023155"/>
    </source>
</evidence>
<evidence type="ECO:0000313" key="6">
    <source>
        <dbReference type="EMBL" id="KAG8470987.1"/>
    </source>
</evidence>
<dbReference type="AlphaFoldDB" id="A0A8J5XYS9"/>
<sequence length="304" mass="33775">MFTSLPVESPLRKAAGGAPDVFVGGVDLRTQFDLSFLASPLRQLDVLELLGSWDPAQPEHAKRVRLSQSLSQSKHMLQKSAGGQEFHDLLAFLEIDPTGPGVADRASARCEAERDSLYDFVNDEVLGELRNDDEAMLSLSRTADQLSRDLQAIKAVTTSPAEMHVVPLTLAVAKGDDESLNRLREHFQDKWSSEVSLQVRQVAKRRRSNLHPEATRKLSDFVKAREVNPYASVAEKRELAAACGITVEQVSNWLTNFRKRHWTPPKYVELALKDLDAATMAETELRSGQRFTVATLGHVAYLGD</sequence>
<dbReference type="Pfam" id="PF05920">
    <property type="entry name" value="Homeobox_KN"/>
    <property type="match status" value="1"/>
</dbReference>
<dbReference type="SUPFAM" id="SSF46689">
    <property type="entry name" value="Homeodomain-like"/>
    <property type="match status" value="1"/>
</dbReference>
<proteinExistence type="predicted"/>
<keyword evidence="7" id="KW-1185">Reference proteome</keyword>
<dbReference type="GO" id="GO:0003677">
    <property type="term" value="F:DNA binding"/>
    <property type="evidence" value="ECO:0007669"/>
    <property type="project" value="UniProtKB-UniRule"/>
</dbReference>
<evidence type="ECO:0000256" key="3">
    <source>
        <dbReference type="ARBA" id="ARBA00023242"/>
    </source>
</evidence>
<evidence type="ECO:0000256" key="1">
    <source>
        <dbReference type="ARBA" id="ARBA00023125"/>
    </source>
</evidence>
<dbReference type="InterPro" id="IPR001356">
    <property type="entry name" value="HD"/>
</dbReference>
<keyword evidence="3 4" id="KW-0539">Nucleus</keyword>
<dbReference type="InterPro" id="IPR050224">
    <property type="entry name" value="TALE_homeobox"/>
</dbReference>
<dbReference type="GO" id="GO:0006355">
    <property type="term" value="P:regulation of DNA-templated transcription"/>
    <property type="evidence" value="ECO:0007669"/>
    <property type="project" value="InterPro"/>
</dbReference>
<evidence type="ECO:0000259" key="5">
    <source>
        <dbReference type="PROSITE" id="PS50071"/>
    </source>
</evidence>
<dbReference type="OrthoDB" id="10056939at2759"/>
<dbReference type="EMBL" id="JAGTXO010000001">
    <property type="protein sequence ID" value="KAG8470987.1"/>
    <property type="molecule type" value="Genomic_DNA"/>
</dbReference>
<name>A0A8J5XYS9_DIALT</name>
<protein>
    <recommendedName>
        <fullName evidence="5">Homeobox domain-containing protein</fullName>
    </recommendedName>
</protein>
<feature type="domain" description="Homeobox" evidence="5">
    <location>
        <begin position="201"/>
        <end position="264"/>
    </location>
</feature>
<keyword evidence="2 4" id="KW-0371">Homeobox</keyword>
<dbReference type="PROSITE" id="PS50071">
    <property type="entry name" value="HOMEOBOX_2"/>
    <property type="match status" value="1"/>
</dbReference>
<dbReference type="InterPro" id="IPR008422">
    <property type="entry name" value="KN_HD"/>
</dbReference>